<sequence length="197" mass="21521">MPVRARATCAALAAALLLALPAPGLRAQEAETRAPEPFAAGRVQSPILTIESDRLFAESAFGRRIAREIEAERTAITEENDRITEELTAEEQRLTDLRGTIPADEFQALADAFDTKVQNLRNEQEEKARAIGTRGEEARRRFLNAAQPVIGEIMRETGAALIVERRIVFISADVIDITDSAIQRIDASLGEGSADQP</sequence>
<name>A0A369TNF7_9RHOB</name>
<organism evidence="3 4">
    <name type="scientific">Thalassococcus profundi</name>
    <dbReference type="NCBI Taxonomy" id="2282382"/>
    <lineage>
        <taxon>Bacteria</taxon>
        <taxon>Pseudomonadati</taxon>
        <taxon>Pseudomonadota</taxon>
        <taxon>Alphaproteobacteria</taxon>
        <taxon>Rhodobacterales</taxon>
        <taxon>Roseobacteraceae</taxon>
        <taxon>Thalassococcus</taxon>
    </lineage>
</organism>
<feature type="chain" id="PRO_5017050947" evidence="2">
    <location>
        <begin position="28"/>
        <end position="197"/>
    </location>
</feature>
<accession>A0A369TNF7</accession>
<dbReference type="GO" id="GO:0051082">
    <property type="term" value="F:unfolded protein binding"/>
    <property type="evidence" value="ECO:0007669"/>
    <property type="project" value="InterPro"/>
</dbReference>
<feature type="coiled-coil region" evidence="1">
    <location>
        <begin position="66"/>
        <end position="123"/>
    </location>
</feature>
<gene>
    <name evidence="3" type="ORF">DU478_07570</name>
</gene>
<dbReference type="OrthoDB" id="7868372at2"/>
<dbReference type="EMBL" id="QPMK01000004">
    <property type="protein sequence ID" value="RDD66803.1"/>
    <property type="molecule type" value="Genomic_DNA"/>
</dbReference>
<dbReference type="Pfam" id="PF03938">
    <property type="entry name" value="OmpH"/>
    <property type="match status" value="1"/>
</dbReference>
<keyword evidence="1" id="KW-0175">Coiled coil</keyword>
<dbReference type="SMART" id="SM00935">
    <property type="entry name" value="OmpH"/>
    <property type="match status" value="1"/>
</dbReference>
<dbReference type="SUPFAM" id="SSF111384">
    <property type="entry name" value="OmpH-like"/>
    <property type="match status" value="1"/>
</dbReference>
<evidence type="ECO:0000313" key="4">
    <source>
        <dbReference type="Proteomes" id="UP000253977"/>
    </source>
</evidence>
<dbReference type="Proteomes" id="UP000253977">
    <property type="component" value="Unassembled WGS sequence"/>
</dbReference>
<dbReference type="Gene3D" id="3.30.910.20">
    <property type="entry name" value="Skp domain"/>
    <property type="match status" value="1"/>
</dbReference>
<reference evidence="3 4" key="1">
    <citation type="submission" date="2018-07" db="EMBL/GenBank/DDBJ databases">
        <title>Thalassococcus profundi sp. nov., a marine bacterium isolated from deep seawater of Okinawa Trough.</title>
        <authorList>
            <person name="Yu M."/>
        </authorList>
    </citation>
    <scope>NUCLEOTIDE SEQUENCE [LARGE SCALE GENOMIC DNA]</scope>
    <source>
        <strain evidence="3 4">WRAS1</strain>
    </source>
</reference>
<comment type="caution">
    <text evidence="3">The sequence shown here is derived from an EMBL/GenBank/DDBJ whole genome shotgun (WGS) entry which is preliminary data.</text>
</comment>
<dbReference type="InterPro" id="IPR024930">
    <property type="entry name" value="Skp_dom_sf"/>
</dbReference>
<evidence type="ECO:0000313" key="3">
    <source>
        <dbReference type="EMBL" id="RDD66803.1"/>
    </source>
</evidence>
<keyword evidence="4" id="KW-1185">Reference proteome</keyword>
<dbReference type="InterPro" id="IPR005632">
    <property type="entry name" value="Chaperone_Skp"/>
</dbReference>
<feature type="signal peptide" evidence="2">
    <location>
        <begin position="1"/>
        <end position="27"/>
    </location>
</feature>
<evidence type="ECO:0000256" key="1">
    <source>
        <dbReference type="SAM" id="Coils"/>
    </source>
</evidence>
<evidence type="ECO:0000256" key="2">
    <source>
        <dbReference type="SAM" id="SignalP"/>
    </source>
</evidence>
<protein>
    <submittedName>
        <fullName evidence="3">OmpH family outer membrane protein</fullName>
    </submittedName>
</protein>
<dbReference type="AlphaFoldDB" id="A0A369TNF7"/>
<proteinExistence type="predicted"/>
<keyword evidence="2" id="KW-0732">Signal</keyword>
<dbReference type="RefSeq" id="WP_114510348.1">
    <property type="nucleotide sequence ID" value="NZ_QPMK01000004.1"/>
</dbReference>